<name>A0AAI8YXR7_9PEZI</name>
<dbReference type="AlphaFoldDB" id="A0AAI8YXR7"/>
<feature type="region of interest" description="Disordered" evidence="1">
    <location>
        <begin position="254"/>
        <end position="278"/>
    </location>
</feature>
<reference evidence="2" key="1">
    <citation type="submission" date="2023-11" db="EMBL/GenBank/DDBJ databases">
        <authorList>
            <person name="Alioto T."/>
            <person name="Alioto T."/>
            <person name="Gomez Garrido J."/>
        </authorList>
    </citation>
    <scope>NUCLEOTIDE SEQUENCE</scope>
</reference>
<evidence type="ECO:0000313" key="3">
    <source>
        <dbReference type="Proteomes" id="UP001296104"/>
    </source>
</evidence>
<organism evidence="2 3">
    <name type="scientific">Lecanosticta acicola</name>
    <dbReference type="NCBI Taxonomy" id="111012"/>
    <lineage>
        <taxon>Eukaryota</taxon>
        <taxon>Fungi</taxon>
        <taxon>Dikarya</taxon>
        <taxon>Ascomycota</taxon>
        <taxon>Pezizomycotina</taxon>
        <taxon>Dothideomycetes</taxon>
        <taxon>Dothideomycetidae</taxon>
        <taxon>Mycosphaerellales</taxon>
        <taxon>Mycosphaerellaceae</taxon>
        <taxon>Lecanosticta</taxon>
    </lineage>
</organism>
<sequence>MPSDKFGEQCLASRMAETTTIPESCLHNVRTMFNQSVARRMSWALKRVTTRPEDIAYCWMGIFLINMPLLSGEGSDGFIRLQQEIARQTDDESIFAWTTGDFKRLEHRSFLANHPRQFVNCGSVFRMQLSPRKPYRIMNQYLEFESRAVRLAAGNDWVGDIHEIDTPAHTCLIALHKTQDGTFRRVAHGGNRAYLAAHIKRRSSRAELTFDVQRSFVIALIKSWRNAAVVLQPDSFSKLTRLGYLFGAPNGHLQRENSADNDECPSSSPSLEDEDEWY</sequence>
<accession>A0AAI8YXR7</accession>
<proteinExistence type="predicted"/>
<protein>
    <submittedName>
        <fullName evidence="2">Uncharacterized protein</fullName>
    </submittedName>
</protein>
<evidence type="ECO:0000256" key="1">
    <source>
        <dbReference type="SAM" id="MobiDB-lite"/>
    </source>
</evidence>
<dbReference type="Proteomes" id="UP001296104">
    <property type="component" value="Unassembled WGS sequence"/>
</dbReference>
<comment type="caution">
    <text evidence="2">The sequence shown here is derived from an EMBL/GenBank/DDBJ whole genome shotgun (WGS) entry which is preliminary data.</text>
</comment>
<evidence type="ECO:0000313" key="2">
    <source>
        <dbReference type="EMBL" id="CAK3989342.1"/>
    </source>
</evidence>
<dbReference type="EMBL" id="CAVMBE010000020">
    <property type="protein sequence ID" value="CAK3989342.1"/>
    <property type="molecule type" value="Genomic_DNA"/>
</dbReference>
<gene>
    <name evidence="2" type="ORF">LECACI_7A003927</name>
</gene>
<keyword evidence="3" id="KW-1185">Reference proteome</keyword>
<dbReference type="PANTHER" id="PTHR10622:SF10">
    <property type="entry name" value="HET DOMAIN-CONTAINING PROTEIN"/>
    <property type="match status" value="1"/>
</dbReference>
<dbReference type="PANTHER" id="PTHR10622">
    <property type="entry name" value="HET DOMAIN-CONTAINING PROTEIN"/>
    <property type="match status" value="1"/>
</dbReference>